<feature type="compositionally biased region" description="Pro residues" evidence="1">
    <location>
        <begin position="40"/>
        <end position="49"/>
    </location>
</feature>
<evidence type="ECO:0000313" key="4">
    <source>
        <dbReference type="Proteomes" id="UP001428341"/>
    </source>
</evidence>
<dbReference type="Gene3D" id="3.30.70.2890">
    <property type="entry name" value="XS domain"/>
    <property type="match status" value="1"/>
</dbReference>
<dbReference type="Proteomes" id="UP001428341">
    <property type="component" value="Unassembled WGS sequence"/>
</dbReference>
<sequence length="517" mass="58161">MAGGNHPKSSSHKPPPSALSSYRKSRWESPKNPPSDQKPKPSPNKPSPAQPKSLPAPTHPSFSSHGPPLPYSEPPPPPPAYGFHMLERRTIVLADGSVRSYFALPPDYDFTPRHNSLLRPEFHFSPEAAGFRDRREYINGPGPMKRKFGVDEEKELQHLMSRANSSRDRLVGTSGHFDEETRAAKYMRTTPGAVGPSVVKHKYDEVDHAMLKKVFLHFVKVINENVALRKSYLVEDGKQGRLQCIACRRTISQLRPESLRLLIMPNTELIMRVTVIDNTFTVHYCEVELPYAWVNERSSKDFSDMHGLIMHTYNSDNADLRVDHLGLHKALCVLMGWNYSKPPDNSKAYKFLPPDEAAANQDDLIMWPPVVIIHNTLTGKGKDGRMEGLGNKAMDKTIRDLGFGTGKSKSLYGREGHLGITLVKFAGDQSGLKDAVRLAEYFEKDSRGRKVWARVQPLSLGKDDENNPSLVTVDQRTGEKKRILYGYLGTASDLDKVDFETRKKAVIESWREIKASK</sequence>
<feature type="domain" description="XS" evidence="2">
    <location>
        <begin position="362"/>
        <end position="495"/>
    </location>
</feature>
<evidence type="ECO:0000313" key="3">
    <source>
        <dbReference type="EMBL" id="KAK9182600.1"/>
    </source>
</evidence>
<organism evidence="3 4">
    <name type="scientific">Citrus x changshan-huyou</name>
    <dbReference type="NCBI Taxonomy" id="2935761"/>
    <lineage>
        <taxon>Eukaryota</taxon>
        <taxon>Viridiplantae</taxon>
        <taxon>Streptophyta</taxon>
        <taxon>Embryophyta</taxon>
        <taxon>Tracheophyta</taxon>
        <taxon>Spermatophyta</taxon>
        <taxon>Magnoliopsida</taxon>
        <taxon>eudicotyledons</taxon>
        <taxon>Gunneridae</taxon>
        <taxon>Pentapetalae</taxon>
        <taxon>rosids</taxon>
        <taxon>malvids</taxon>
        <taxon>Sapindales</taxon>
        <taxon>Rutaceae</taxon>
        <taxon>Aurantioideae</taxon>
        <taxon>Citrus</taxon>
    </lineage>
</organism>
<keyword evidence="4" id="KW-1185">Reference proteome</keyword>
<gene>
    <name evidence="3" type="ORF">WN944_025745</name>
</gene>
<feature type="compositionally biased region" description="Pro residues" evidence="1">
    <location>
        <begin position="67"/>
        <end position="80"/>
    </location>
</feature>
<accession>A0AAP0QDW3</accession>
<proteinExistence type="predicted"/>
<evidence type="ECO:0000256" key="1">
    <source>
        <dbReference type="SAM" id="MobiDB-lite"/>
    </source>
</evidence>
<dbReference type="InterPro" id="IPR005380">
    <property type="entry name" value="XS_domain"/>
</dbReference>
<comment type="caution">
    <text evidence="3">The sequence shown here is derived from an EMBL/GenBank/DDBJ whole genome shotgun (WGS) entry which is preliminary data.</text>
</comment>
<dbReference type="EMBL" id="JBCGBO010000024">
    <property type="protein sequence ID" value="KAK9182600.1"/>
    <property type="molecule type" value="Genomic_DNA"/>
</dbReference>
<name>A0AAP0QDW3_9ROSI</name>
<feature type="region of interest" description="Disordered" evidence="1">
    <location>
        <begin position="1"/>
        <end position="82"/>
    </location>
</feature>
<dbReference type="GO" id="GO:0031047">
    <property type="term" value="P:regulatory ncRNA-mediated gene silencing"/>
    <property type="evidence" value="ECO:0007669"/>
    <property type="project" value="InterPro"/>
</dbReference>
<protein>
    <recommendedName>
        <fullName evidence="2">XS domain-containing protein</fullName>
    </recommendedName>
</protein>
<dbReference type="Pfam" id="PF03468">
    <property type="entry name" value="XS"/>
    <property type="match status" value="1"/>
</dbReference>
<reference evidence="3 4" key="1">
    <citation type="submission" date="2024-05" db="EMBL/GenBank/DDBJ databases">
        <title>Haplotype-resolved chromosome-level genome assembly of Huyou (Citrus changshanensis).</title>
        <authorList>
            <person name="Miao C."/>
            <person name="Chen W."/>
            <person name="Wu Y."/>
            <person name="Wang L."/>
            <person name="Zhao S."/>
            <person name="Grierson D."/>
            <person name="Xu C."/>
            <person name="Chen K."/>
        </authorList>
    </citation>
    <scope>NUCLEOTIDE SEQUENCE [LARGE SCALE GENOMIC DNA]</scope>
    <source>
        <strain evidence="3">01-14</strain>
        <tissue evidence="3">Leaf</tissue>
    </source>
</reference>
<dbReference type="PANTHER" id="PTHR46619:SF3">
    <property type="entry name" value="RNA RECOGNITION MOTIF XS DOMAIN PROTEIN"/>
    <property type="match status" value="1"/>
</dbReference>
<dbReference type="PANTHER" id="PTHR46619">
    <property type="entry name" value="RNA RECOGNITION MOTIF XS DOMAIN PROTEIN-RELATED"/>
    <property type="match status" value="1"/>
</dbReference>
<dbReference type="InterPro" id="IPR038588">
    <property type="entry name" value="XS_domain_sf"/>
</dbReference>
<dbReference type="AlphaFoldDB" id="A0AAP0QDW3"/>
<evidence type="ECO:0000259" key="2">
    <source>
        <dbReference type="Pfam" id="PF03468"/>
    </source>
</evidence>